<dbReference type="OrthoDB" id="5507947at2"/>
<dbReference type="EMBL" id="FNPI01000013">
    <property type="protein sequence ID" value="SDZ44441.1"/>
    <property type="molecule type" value="Genomic_DNA"/>
</dbReference>
<dbReference type="STRING" id="1503961.SAMN05421736_1132"/>
<evidence type="ECO:0000313" key="1">
    <source>
        <dbReference type="EMBL" id="SDZ44441.1"/>
    </source>
</evidence>
<evidence type="ECO:0000313" key="2">
    <source>
        <dbReference type="Proteomes" id="UP000198935"/>
    </source>
</evidence>
<sequence>MLQEHCKLLAVLKQTGEIVGRKKLQKLIYIAKKLDFPFFERYQFHFYGPYSEELNLRVEEMSHLDFITEIKEKKGGYQQYRYALSDKGADFLALSNYELPETKGILNVLNEQSSRFLELVSTVLYFEDLPRAEVEEKVVTLKAKQNYSQEEINEAYWFIEQLCKKAASAEANE</sequence>
<protein>
    <recommendedName>
        <fullName evidence="3">YwgA family protein</fullName>
    </recommendedName>
</protein>
<dbReference type="AlphaFoldDB" id="A0A1H3T3L9"/>
<proteinExistence type="predicted"/>
<gene>
    <name evidence="1" type="ORF">SAMN05421736_1132</name>
</gene>
<dbReference type="Proteomes" id="UP000198935">
    <property type="component" value="Unassembled WGS sequence"/>
</dbReference>
<evidence type="ECO:0008006" key="3">
    <source>
        <dbReference type="Google" id="ProtNLM"/>
    </source>
</evidence>
<keyword evidence="2" id="KW-1185">Reference proteome</keyword>
<accession>A0A1H3T3L9</accession>
<name>A0A1H3T3L9_9BACI</name>
<organism evidence="1 2">
    <name type="scientific">Evansella caseinilytica</name>
    <dbReference type="NCBI Taxonomy" id="1503961"/>
    <lineage>
        <taxon>Bacteria</taxon>
        <taxon>Bacillati</taxon>
        <taxon>Bacillota</taxon>
        <taxon>Bacilli</taxon>
        <taxon>Bacillales</taxon>
        <taxon>Bacillaceae</taxon>
        <taxon>Evansella</taxon>
    </lineage>
</organism>
<reference evidence="2" key="1">
    <citation type="submission" date="2016-10" db="EMBL/GenBank/DDBJ databases">
        <authorList>
            <person name="Varghese N."/>
            <person name="Submissions S."/>
        </authorList>
    </citation>
    <scope>NUCLEOTIDE SEQUENCE [LARGE SCALE GENOMIC DNA]</scope>
    <source>
        <strain evidence="2">SP</strain>
    </source>
</reference>